<evidence type="ECO:0000256" key="7">
    <source>
        <dbReference type="PROSITE-ProRule" id="PRU10141"/>
    </source>
</evidence>
<feature type="domain" description="Protein kinase" evidence="8">
    <location>
        <begin position="9"/>
        <end position="83"/>
    </location>
</feature>
<keyword evidence="4 7" id="KW-0547">Nucleotide-binding</keyword>
<dbReference type="InterPro" id="IPR017441">
    <property type="entry name" value="Protein_kinase_ATP_BS"/>
</dbReference>
<evidence type="ECO:0000259" key="8">
    <source>
        <dbReference type="PROSITE" id="PS50011"/>
    </source>
</evidence>
<dbReference type="SUPFAM" id="SSF56112">
    <property type="entry name" value="Protein kinase-like (PK-like)"/>
    <property type="match status" value="1"/>
</dbReference>
<dbReference type="Pfam" id="PF00069">
    <property type="entry name" value="Pkinase"/>
    <property type="match status" value="1"/>
</dbReference>
<proteinExistence type="predicted"/>
<dbReference type="Gene3D" id="3.30.200.20">
    <property type="entry name" value="Phosphorylase Kinase, domain 1"/>
    <property type="match status" value="1"/>
</dbReference>
<keyword evidence="6 7" id="KW-0067">ATP-binding</keyword>
<dbReference type="GO" id="GO:0005524">
    <property type="term" value="F:ATP binding"/>
    <property type="evidence" value="ECO:0007669"/>
    <property type="project" value="UniProtKB-UniRule"/>
</dbReference>
<dbReference type="GO" id="GO:0004674">
    <property type="term" value="F:protein serine/threonine kinase activity"/>
    <property type="evidence" value="ECO:0007669"/>
    <property type="project" value="UniProtKB-KW"/>
</dbReference>
<keyword evidence="3" id="KW-0808">Transferase</keyword>
<evidence type="ECO:0000313" key="10">
    <source>
        <dbReference type="Proteomes" id="UP000475532"/>
    </source>
</evidence>
<evidence type="ECO:0000256" key="4">
    <source>
        <dbReference type="ARBA" id="ARBA00022741"/>
    </source>
</evidence>
<organism evidence="9 10">
    <name type="scientific">Actinomadura bangladeshensis</name>
    <dbReference type="NCBI Taxonomy" id="453573"/>
    <lineage>
        <taxon>Bacteria</taxon>
        <taxon>Bacillati</taxon>
        <taxon>Actinomycetota</taxon>
        <taxon>Actinomycetes</taxon>
        <taxon>Streptosporangiales</taxon>
        <taxon>Thermomonosporaceae</taxon>
        <taxon>Actinomadura</taxon>
    </lineage>
</organism>
<dbReference type="PANTHER" id="PTHR43289">
    <property type="entry name" value="MITOGEN-ACTIVATED PROTEIN KINASE KINASE KINASE 20-RELATED"/>
    <property type="match status" value="1"/>
</dbReference>
<evidence type="ECO:0000256" key="3">
    <source>
        <dbReference type="ARBA" id="ARBA00022679"/>
    </source>
</evidence>
<feature type="non-terminal residue" evidence="9">
    <location>
        <position position="83"/>
    </location>
</feature>
<comment type="caution">
    <text evidence="9">The sequence shown here is derived from an EMBL/GenBank/DDBJ whole genome shotgun (WGS) entry which is preliminary data.</text>
</comment>
<dbReference type="InterPro" id="IPR000719">
    <property type="entry name" value="Prot_kinase_dom"/>
</dbReference>
<keyword evidence="2 9" id="KW-0723">Serine/threonine-protein kinase</keyword>
<evidence type="ECO:0000313" key="9">
    <source>
        <dbReference type="EMBL" id="NEA24801.1"/>
    </source>
</evidence>
<dbReference type="EC" id="2.7.11.1" evidence="1"/>
<gene>
    <name evidence="9" type="ORF">G3I70_20260</name>
</gene>
<evidence type="ECO:0000256" key="5">
    <source>
        <dbReference type="ARBA" id="ARBA00022777"/>
    </source>
</evidence>
<dbReference type="PROSITE" id="PS00107">
    <property type="entry name" value="PROTEIN_KINASE_ATP"/>
    <property type="match status" value="1"/>
</dbReference>
<dbReference type="EMBL" id="JAAGLI010000518">
    <property type="protein sequence ID" value="NEA24801.1"/>
    <property type="molecule type" value="Genomic_DNA"/>
</dbReference>
<dbReference type="RefSeq" id="WP_420867411.1">
    <property type="nucleotide sequence ID" value="NZ_JAAGLI010000518.1"/>
</dbReference>
<reference evidence="9 10" key="1">
    <citation type="submission" date="2020-01" db="EMBL/GenBank/DDBJ databases">
        <title>Insect and environment-associated Actinomycetes.</title>
        <authorList>
            <person name="Currrie C."/>
            <person name="Chevrette M."/>
            <person name="Carlson C."/>
            <person name="Stubbendieck R."/>
            <person name="Wendt-Pienkowski E."/>
        </authorList>
    </citation>
    <scope>NUCLEOTIDE SEQUENCE [LARGE SCALE GENOMIC DNA]</scope>
    <source>
        <strain evidence="9 10">SID10258</strain>
    </source>
</reference>
<protein>
    <recommendedName>
        <fullName evidence="1">non-specific serine/threonine protein kinase</fullName>
        <ecNumber evidence="1">2.7.11.1</ecNumber>
    </recommendedName>
</protein>
<accession>A0A6L9QH24</accession>
<evidence type="ECO:0000256" key="2">
    <source>
        <dbReference type="ARBA" id="ARBA00022527"/>
    </source>
</evidence>
<dbReference type="PANTHER" id="PTHR43289:SF6">
    <property type="entry name" value="SERINE_THREONINE-PROTEIN KINASE NEKL-3"/>
    <property type="match status" value="1"/>
</dbReference>
<dbReference type="Proteomes" id="UP000475532">
    <property type="component" value="Unassembled WGS sequence"/>
</dbReference>
<keyword evidence="5 9" id="KW-0418">Kinase</keyword>
<dbReference type="AlphaFoldDB" id="A0A6L9QH24"/>
<dbReference type="InterPro" id="IPR011009">
    <property type="entry name" value="Kinase-like_dom_sf"/>
</dbReference>
<name>A0A6L9QH24_9ACTN</name>
<evidence type="ECO:0000256" key="1">
    <source>
        <dbReference type="ARBA" id="ARBA00012513"/>
    </source>
</evidence>
<feature type="binding site" evidence="7">
    <location>
        <position position="38"/>
    </location>
    <ligand>
        <name>ATP</name>
        <dbReference type="ChEBI" id="CHEBI:30616"/>
    </ligand>
</feature>
<sequence>MPQTIAARYELLDVLGRGGMGAVWRARDRTLDREVAVKEVSLPRGLDDAAVERLYARTFREARSAARLDHPGIVTVYDVVEED</sequence>
<evidence type="ECO:0000256" key="6">
    <source>
        <dbReference type="ARBA" id="ARBA00022840"/>
    </source>
</evidence>
<dbReference type="PROSITE" id="PS50011">
    <property type="entry name" value="PROTEIN_KINASE_DOM"/>
    <property type="match status" value="1"/>
</dbReference>